<keyword evidence="2" id="KW-1185">Reference proteome</keyword>
<organism evidence="1 2">
    <name type="scientific">Cherax quadricarinatus</name>
    <name type="common">Australian red claw crayfish</name>
    <dbReference type="NCBI Taxonomy" id="27406"/>
    <lineage>
        <taxon>Eukaryota</taxon>
        <taxon>Metazoa</taxon>
        <taxon>Ecdysozoa</taxon>
        <taxon>Arthropoda</taxon>
        <taxon>Crustacea</taxon>
        <taxon>Multicrustacea</taxon>
        <taxon>Malacostraca</taxon>
        <taxon>Eumalacostraca</taxon>
        <taxon>Eucarida</taxon>
        <taxon>Decapoda</taxon>
        <taxon>Pleocyemata</taxon>
        <taxon>Astacidea</taxon>
        <taxon>Parastacoidea</taxon>
        <taxon>Parastacidae</taxon>
        <taxon>Cherax</taxon>
    </lineage>
</organism>
<accession>A0AAW0VTD5</accession>
<protein>
    <submittedName>
        <fullName evidence="1">Uncharacterized protein</fullName>
    </submittedName>
</protein>
<dbReference type="InterPro" id="IPR019410">
    <property type="entry name" value="Methyltransf_16"/>
</dbReference>
<gene>
    <name evidence="1" type="ORF">OTU49_013473</name>
</gene>
<dbReference type="Proteomes" id="UP001445076">
    <property type="component" value="Unassembled WGS sequence"/>
</dbReference>
<dbReference type="GO" id="GO:0032991">
    <property type="term" value="C:protein-containing complex"/>
    <property type="evidence" value="ECO:0007669"/>
    <property type="project" value="TreeGrafter"/>
</dbReference>
<dbReference type="Gene3D" id="3.40.50.150">
    <property type="entry name" value="Vaccinia Virus protein VP39"/>
    <property type="match status" value="1"/>
</dbReference>
<dbReference type="InterPro" id="IPR029063">
    <property type="entry name" value="SAM-dependent_MTases_sf"/>
</dbReference>
<evidence type="ECO:0000313" key="1">
    <source>
        <dbReference type="EMBL" id="KAK8720251.1"/>
    </source>
</evidence>
<dbReference type="PANTHER" id="PTHR14614:SF44">
    <property type="entry name" value="PROTEIN N-LYSINE METHYLTRANSFERASE METTL21D"/>
    <property type="match status" value="1"/>
</dbReference>
<name>A0AAW0VTD5_CHEQU</name>
<dbReference type="AlphaFoldDB" id="A0AAW0VTD5"/>
<dbReference type="PANTHER" id="PTHR14614">
    <property type="entry name" value="HEPATOCELLULAR CARCINOMA-ASSOCIATED ANTIGEN"/>
    <property type="match status" value="1"/>
</dbReference>
<dbReference type="EMBL" id="JARKIK010000658">
    <property type="protein sequence ID" value="KAK8720251.1"/>
    <property type="molecule type" value="Genomic_DNA"/>
</dbReference>
<reference evidence="1 2" key="1">
    <citation type="journal article" date="2024" name="BMC Genomics">
        <title>Genome assembly of redclaw crayfish (Cherax quadricarinatus) provides insights into its immune adaptation and hypoxia tolerance.</title>
        <authorList>
            <person name="Liu Z."/>
            <person name="Zheng J."/>
            <person name="Li H."/>
            <person name="Fang K."/>
            <person name="Wang S."/>
            <person name="He J."/>
            <person name="Zhou D."/>
            <person name="Weng S."/>
            <person name="Chi M."/>
            <person name="Gu Z."/>
            <person name="He J."/>
            <person name="Li F."/>
            <person name="Wang M."/>
        </authorList>
    </citation>
    <scope>NUCLEOTIDE SEQUENCE [LARGE SCALE GENOMIC DNA]</scope>
    <source>
        <strain evidence="1">ZL_2023a</strain>
    </source>
</reference>
<dbReference type="SUPFAM" id="SSF53335">
    <property type="entry name" value="S-adenosyl-L-methionine-dependent methyltransferases"/>
    <property type="match status" value="1"/>
</dbReference>
<proteinExistence type="predicted"/>
<comment type="caution">
    <text evidence="1">The sequence shown here is derived from an EMBL/GenBank/DDBJ whole genome shotgun (WGS) entry which is preliminary data.</text>
</comment>
<dbReference type="Pfam" id="PF10294">
    <property type="entry name" value="Methyltransf_16"/>
    <property type="match status" value="1"/>
</dbReference>
<evidence type="ECO:0000313" key="2">
    <source>
        <dbReference type="Proteomes" id="UP001445076"/>
    </source>
</evidence>
<sequence length="220" mass="24881">MLFTRQIEFESIGKSLFLSQESEGDTGCVVWDAAIVLAKYLEKQRYLLEKQRDLDVRPVRLSDCHVVELGSGTGCVGLTAALLGASKVTITDLPQLVPLMEKNILQNHNNLRCAVDAIELTWGNMEQGAALGTPDLLVLADCIYYEESLEPLVSTMRSLCGTSTTVILSYEHRTTGNNLEIQNRFFGLMEENFWKESIPLEDQHELYRSHDIHLFKFNLR</sequence>
<dbReference type="GO" id="GO:0005829">
    <property type="term" value="C:cytosol"/>
    <property type="evidence" value="ECO:0007669"/>
    <property type="project" value="TreeGrafter"/>
</dbReference>